<gene>
    <name evidence="1" type="ORF">G4Y79_20920</name>
</gene>
<organism evidence="1 2">
    <name type="scientific">Phototrophicus methaneseepsis</name>
    <dbReference type="NCBI Taxonomy" id="2710758"/>
    <lineage>
        <taxon>Bacteria</taxon>
        <taxon>Bacillati</taxon>
        <taxon>Chloroflexota</taxon>
        <taxon>Candidatus Thermofontia</taxon>
        <taxon>Phototrophicales</taxon>
        <taxon>Phototrophicaceae</taxon>
        <taxon>Phototrophicus</taxon>
    </lineage>
</organism>
<evidence type="ECO:0000313" key="1">
    <source>
        <dbReference type="EMBL" id="QPC82120.1"/>
    </source>
</evidence>
<sequence length="160" mass="17082">MAYSAPSVRVYGELINPAAWNQLVNNQLHFASPPLARTVFLNTTNIDTNSTAFVDASTTNLSLSLNTERGNRVYAEAAFVGLTTAVAPVHFDLALDGTRASPWPNGLAQVDGSTDGHLTIFGVWTGVPVGAHVVRLQFKTSDISANARITLGPVSMKAWE</sequence>
<dbReference type="Proteomes" id="UP000594468">
    <property type="component" value="Chromosome"/>
</dbReference>
<dbReference type="KEGG" id="pmet:G4Y79_20920"/>
<keyword evidence="2" id="KW-1185">Reference proteome</keyword>
<dbReference type="EMBL" id="CP062983">
    <property type="protein sequence ID" value="QPC82120.1"/>
    <property type="molecule type" value="Genomic_DNA"/>
</dbReference>
<reference evidence="1 2" key="1">
    <citation type="submission" date="2020-02" db="EMBL/GenBank/DDBJ databases">
        <authorList>
            <person name="Zheng R.K."/>
            <person name="Sun C.M."/>
        </authorList>
    </citation>
    <scope>NUCLEOTIDE SEQUENCE [LARGE SCALE GENOMIC DNA]</scope>
    <source>
        <strain evidence="2">rifampicinis</strain>
    </source>
</reference>
<protein>
    <submittedName>
        <fullName evidence="1">Uncharacterized protein</fullName>
    </submittedName>
</protein>
<name>A0A7S8E835_9CHLR</name>
<dbReference type="RefSeq" id="WP_195170189.1">
    <property type="nucleotide sequence ID" value="NZ_CP062983.1"/>
</dbReference>
<proteinExistence type="predicted"/>
<accession>A0A7S8E835</accession>
<evidence type="ECO:0000313" key="2">
    <source>
        <dbReference type="Proteomes" id="UP000594468"/>
    </source>
</evidence>
<dbReference type="AlphaFoldDB" id="A0A7S8E835"/>